<name>A0ABR2MNU6_9ASPA</name>
<comment type="caution">
    <text evidence="2">The sequence shown here is derived from an EMBL/GenBank/DDBJ whole genome shotgun (WGS) entry which is preliminary data.</text>
</comment>
<evidence type="ECO:0000313" key="2">
    <source>
        <dbReference type="EMBL" id="KAK8965254.1"/>
    </source>
</evidence>
<keyword evidence="3" id="KW-1185">Reference proteome</keyword>
<organism evidence="2 3">
    <name type="scientific">Platanthera guangdongensis</name>
    <dbReference type="NCBI Taxonomy" id="2320717"/>
    <lineage>
        <taxon>Eukaryota</taxon>
        <taxon>Viridiplantae</taxon>
        <taxon>Streptophyta</taxon>
        <taxon>Embryophyta</taxon>
        <taxon>Tracheophyta</taxon>
        <taxon>Spermatophyta</taxon>
        <taxon>Magnoliopsida</taxon>
        <taxon>Liliopsida</taxon>
        <taxon>Asparagales</taxon>
        <taxon>Orchidaceae</taxon>
        <taxon>Orchidoideae</taxon>
        <taxon>Orchideae</taxon>
        <taxon>Orchidinae</taxon>
        <taxon>Platanthera</taxon>
    </lineage>
</organism>
<dbReference type="Proteomes" id="UP001412067">
    <property type="component" value="Unassembled WGS sequence"/>
</dbReference>
<feature type="compositionally biased region" description="Basic and acidic residues" evidence="1">
    <location>
        <begin position="97"/>
        <end position="111"/>
    </location>
</feature>
<feature type="region of interest" description="Disordered" evidence="1">
    <location>
        <begin position="65"/>
        <end position="117"/>
    </location>
</feature>
<sequence length="164" mass="17809">MSDSGSPDHFFSALEILSAAAASASPDRVNHQAPTYADDSILICSLPETPLSSAPSAAAIVYAKQTADPPSSNGPHPLPTRKPRSVISRRGMGAKIRSYDSDEENQSKDADESNEEMLAMEEEEQQQKFTDILEVAAMKGIHFPPPRWWKPGGYGDEVLPSILR</sequence>
<evidence type="ECO:0000256" key="1">
    <source>
        <dbReference type="SAM" id="MobiDB-lite"/>
    </source>
</evidence>
<proteinExistence type="predicted"/>
<gene>
    <name evidence="2" type="ORF">KSP40_PGU014879</name>
</gene>
<dbReference type="EMBL" id="JBBWWR010000006">
    <property type="protein sequence ID" value="KAK8965254.1"/>
    <property type="molecule type" value="Genomic_DNA"/>
</dbReference>
<reference evidence="2 3" key="1">
    <citation type="journal article" date="2022" name="Nat. Plants">
        <title>Genomes of leafy and leafless Platanthera orchids illuminate the evolution of mycoheterotrophy.</title>
        <authorList>
            <person name="Li M.H."/>
            <person name="Liu K.W."/>
            <person name="Li Z."/>
            <person name="Lu H.C."/>
            <person name="Ye Q.L."/>
            <person name="Zhang D."/>
            <person name="Wang J.Y."/>
            <person name="Li Y.F."/>
            <person name="Zhong Z.M."/>
            <person name="Liu X."/>
            <person name="Yu X."/>
            <person name="Liu D.K."/>
            <person name="Tu X.D."/>
            <person name="Liu B."/>
            <person name="Hao Y."/>
            <person name="Liao X.Y."/>
            <person name="Jiang Y.T."/>
            <person name="Sun W.H."/>
            <person name="Chen J."/>
            <person name="Chen Y.Q."/>
            <person name="Ai Y."/>
            <person name="Zhai J.W."/>
            <person name="Wu S.S."/>
            <person name="Zhou Z."/>
            <person name="Hsiao Y.Y."/>
            <person name="Wu W.L."/>
            <person name="Chen Y.Y."/>
            <person name="Lin Y.F."/>
            <person name="Hsu J.L."/>
            <person name="Li C.Y."/>
            <person name="Wang Z.W."/>
            <person name="Zhao X."/>
            <person name="Zhong W.Y."/>
            <person name="Ma X.K."/>
            <person name="Ma L."/>
            <person name="Huang J."/>
            <person name="Chen G.Z."/>
            <person name="Huang M.Z."/>
            <person name="Huang L."/>
            <person name="Peng D.H."/>
            <person name="Luo Y.B."/>
            <person name="Zou S.Q."/>
            <person name="Chen S.P."/>
            <person name="Lan S."/>
            <person name="Tsai W.C."/>
            <person name="Van de Peer Y."/>
            <person name="Liu Z.J."/>
        </authorList>
    </citation>
    <scope>NUCLEOTIDE SEQUENCE [LARGE SCALE GENOMIC DNA]</scope>
    <source>
        <strain evidence="2">Lor288</strain>
    </source>
</reference>
<evidence type="ECO:0000313" key="3">
    <source>
        <dbReference type="Proteomes" id="UP001412067"/>
    </source>
</evidence>
<protein>
    <submittedName>
        <fullName evidence="2">Uncharacterized protein</fullName>
    </submittedName>
</protein>
<accession>A0ABR2MNU6</accession>